<sequence>MAACTACTVAALTSTFTEGALDGAPSAEGAVTLGGGADSPAAALVAALADAASTAFAGASVVMMVATRGLPEPSTV</sequence>
<dbReference type="EMBL" id="GEGO01002006">
    <property type="protein sequence ID" value="JAR93398.1"/>
    <property type="molecule type" value="Transcribed_RNA"/>
</dbReference>
<reference evidence="1" key="1">
    <citation type="journal article" date="2018" name="PLoS Negl. Trop. Dis.">
        <title>Sialome diversity of ticks revealed by RNAseq of single tick salivary glands.</title>
        <authorList>
            <person name="Perner J."/>
            <person name="Kropackova S."/>
            <person name="Kopacek P."/>
            <person name="Ribeiro J.M."/>
        </authorList>
    </citation>
    <scope>NUCLEOTIDE SEQUENCE</scope>
    <source>
        <strain evidence="1">Siblings of single egg batch collected in Ceske Budejovice</strain>
        <tissue evidence="1">Salivary glands</tissue>
    </source>
</reference>
<proteinExistence type="predicted"/>
<name>A0A147BRK5_IXORI</name>
<evidence type="ECO:0000313" key="1">
    <source>
        <dbReference type="EMBL" id="JAR93398.1"/>
    </source>
</evidence>
<dbReference type="AlphaFoldDB" id="A0A147BRK5"/>
<accession>A0A147BRK5</accession>
<organism evidence="1">
    <name type="scientific">Ixodes ricinus</name>
    <name type="common">Common tick</name>
    <name type="synonym">Acarus ricinus</name>
    <dbReference type="NCBI Taxonomy" id="34613"/>
    <lineage>
        <taxon>Eukaryota</taxon>
        <taxon>Metazoa</taxon>
        <taxon>Ecdysozoa</taxon>
        <taxon>Arthropoda</taxon>
        <taxon>Chelicerata</taxon>
        <taxon>Arachnida</taxon>
        <taxon>Acari</taxon>
        <taxon>Parasitiformes</taxon>
        <taxon>Ixodida</taxon>
        <taxon>Ixodoidea</taxon>
        <taxon>Ixodidae</taxon>
        <taxon>Ixodinae</taxon>
        <taxon>Ixodes</taxon>
    </lineage>
</organism>
<protein>
    <submittedName>
        <fullName evidence="1">Putative secreted protein</fullName>
    </submittedName>
</protein>